<organism evidence="2 3">
    <name type="scientific">Klenkia marina</name>
    <dbReference type="NCBI Taxonomy" id="1960309"/>
    <lineage>
        <taxon>Bacteria</taxon>
        <taxon>Bacillati</taxon>
        <taxon>Actinomycetota</taxon>
        <taxon>Actinomycetes</taxon>
        <taxon>Geodermatophilales</taxon>
        <taxon>Geodermatophilaceae</taxon>
        <taxon>Klenkia</taxon>
    </lineage>
</organism>
<dbReference type="STRING" id="1960309.SAMN03159343_4105"/>
<evidence type="ECO:0000313" key="3">
    <source>
        <dbReference type="Proteomes" id="UP000198981"/>
    </source>
</evidence>
<gene>
    <name evidence="2" type="ORF">SAMN03159343_4105</name>
</gene>
<accession>A0A1G4Z4B9</accession>
<reference evidence="3" key="1">
    <citation type="submission" date="2016-10" db="EMBL/GenBank/DDBJ databases">
        <authorList>
            <person name="Varghese N."/>
            <person name="Submissions S."/>
        </authorList>
    </citation>
    <scope>NUCLEOTIDE SEQUENCE [LARGE SCALE GENOMIC DNA]</scope>
    <source>
        <strain evidence="3">DSM 45722</strain>
    </source>
</reference>
<proteinExistence type="predicted"/>
<evidence type="ECO:0000313" key="2">
    <source>
        <dbReference type="EMBL" id="SCX60486.1"/>
    </source>
</evidence>
<dbReference type="EMBL" id="FMUH01000009">
    <property type="protein sequence ID" value="SCX60486.1"/>
    <property type="molecule type" value="Genomic_DNA"/>
</dbReference>
<dbReference type="AlphaFoldDB" id="A0A1G4Z4B9"/>
<feature type="compositionally biased region" description="Pro residues" evidence="1">
    <location>
        <begin position="153"/>
        <end position="165"/>
    </location>
</feature>
<evidence type="ECO:0000256" key="1">
    <source>
        <dbReference type="SAM" id="MobiDB-lite"/>
    </source>
</evidence>
<feature type="region of interest" description="Disordered" evidence="1">
    <location>
        <begin position="140"/>
        <end position="165"/>
    </location>
</feature>
<protein>
    <submittedName>
        <fullName evidence="2">Uncharacterized protein</fullName>
    </submittedName>
</protein>
<keyword evidence="3" id="KW-1185">Reference proteome</keyword>
<name>A0A1G4Z4B9_9ACTN</name>
<sequence length="165" mass="17242">MLFEPRAADLDPVDLESALLRTAVGDYTAEAAILLLANAGHWLPALAAADLIAVESDEDPTAPPTGEVPGVGWAAITWTDLDAALRASRIEGSSGQLRILRAAASIADGQPLDLGDVASGLDRRHLQLLLAAISHAGGSHEHRDIDSDGFPSDPLPPLAPWPPRD</sequence>
<dbReference type="Proteomes" id="UP000198981">
    <property type="component" value="Unassembled WGS sequence"/>
</dbReference>
<dbReference type="OrthoDB" id="3532716at2"/>
<dbReference type="RefSeq" id="WP_092807874.1">
    <property type="nucleotide sequence ID" value="NZ_FMUH01000009.1"/>
</dbReference>